<evidence type="ECO:0000313" key="3">
    <source>
        <dbReference type="Proteomes" id="UP000886998"/>
    </source>
</evidence>
<evidence type="ECO:0000313" key="1">
    <source>
        <dbReference type="EMBL" id="GFY39204.1"/>
    </source>
</evidence>
<comment type="caution">
    <text evidence="2">The sequence shown here is derived from an EMBL/GenBank/DDBJ whole genome shotgun (WGS) entry which is preliminary data.</text>
</comment>
<organism evidence="2 3">
    <name type="scientific">Trichonephila inaurata madagascariensis</name>
    <dbReference type="NCBI Taxonomy" id="2747483"/>
    <lineage>
        <taxon>Eukaryota</taxon>
        <taxon>Metazoa</taxon>
        <taxon>Ecdysozoa</taxon>
        <taxon>Arthropoda</taxon>
        <taxon>Chelicerata</taxon>
        <taxon>Arachnida</taxon>
        <taxon>Araneae</taxon>
        <taxon>Araneomorphae</taxon>
        <taxon>Entelegynae</taxon>
        <taxon>Araneoidea</taxon>
        <taxon>Nephilidae</taxon>
        <taxon>Trichonephila</taxon>
        <taxon>Trichonephila inaurata</taxon>
    </lineage>
</organism>
<protein>
    <submittedName>
        <fullName evidence="2">Uncharacterized protein</fullName>
    </submittedName>
</protein>
<proteinExistence type="predicted"/>
<gene>
    <name evidence="1" type="ORF">TNIN_22791</name>
    <name evidence="2" type="ORF">TNIN_469751</name>
</gene>
<name>A0A8X7C8G4_9ARAC</name>
<keyword evidence="3" id="KW-1185">Reference proteome</keyword>
<accession>A0A8X7C8G4</accession>
<sequence>MSSRHPKKNSFVVDPSCWSSPLKEKPLNDKNFTTETILVERSLTNTSSLCHIDFGMHPGLCRSLFLTKRVNTFALWSSDLPCCEGSVKEFFQSLQSVAKTLRFSSG</sequence>
<dbReference type="Proteomes" id="UP000886998">
    <property type="component" value="Unassembled WGS sequence"/>
</dbReference>
<dbReference type="EMBL" id="BMAV01001253">
    <property type="protein sequence ID" value="GFY39204.1"/>
    <property type="molecule type" value="Genomic_DNA"/>
</dbReference>
<dbReference type="EMBL" id="BMAV01012861">
    <property type="protein sequence ID" value="GFY59850.1"/>
    <property type="molecule type" value="Genomic_DNA"/>
</dbReference>
<dbReference type="AlphaFoldDB" id="A0A8X7C8G4"/>
<evidence type="ECO:0000313" key="2">
    <source>
        <dbReference type="EMBL" id="GFY59850.1"/>
    </source>
</evidence>
<reference evidence="2" key="1">
    <citation type="submission" date="2020-08" db="EMBL/GenBank/DDBJ databases">
        <title>Multicomponent nature underlies the extraordinary mechanical properties of spider dragline silk.</title>
        <authorList>
            <person name="Kono N."/>
            <person name="Nakamura H."/>
            <person name="Mori M."/>
            <person name="Yoshida Y."/>
            <person name="Ohtoshi R."/>
            <person name="Malay A.D."/>
            <person name="Moran D.A.P."/>
            <person name="Tomita M."/>
            <person name="Numata K."/>
            <person name="Arakawa K."/>
        </authorList>
    </citation>
    <scope>NUCLEOTIDE SEQUENCE</scope>
</reference>